<feature type="compositionally biased region" description="Polar residues" evidence="3">
    <location>
        <begin position="835"/>
        <end position="863"/>
    </location>
</feature>
<dbReference type="GO" id="GO:0030136">
    <property type="term" value="C:clathrin-coated vesicle"/>
    <property type="evidence" value="ECO:0007669"/>
    <property type="project" value="InterPro"/>
</dbReference>
<evidence type="ECO:0000256" key="1">
    <source>
        <dbReference type="ARBA" id="ARBA00004496"/>
    </source>
</evidence>
<feature type="compositionally biased region" description="Polar residues" evidence="3">
    <location>
        <begin position="898"/>
        <end position="915"/>
    </location>
</feature>
<evidence type="ECO:0000256" key="3">
    <source>
        <dbReference type="SAM" id="MobiDB-lite"/>
    </source>
</evidence>
<dbReference type="SMART" id="SM00273">
    <property type="entry name" value="ENTH"/>
    <property type="match status" value="1"/>
</dbReference>
<dbReference type="InterPro" id="IPR013809">
    <property type="entry name" value="ENTH"/>
</dbReference>
<dbReference type="Gene3D" id="1.25.40.90">
    <property type="match status" value="1"/>
</dbReference>
<feature type="region of interest" description="Disordered" evidence="3">
    <location>
        <begin position="529"/>
        <end position="708"/>
    </location>
</feature>
<comment type="caution">
    <text evidence="5">The sequence shown here is derived from an EMBL/GenBank/DDBJ whole genome shotgun (WGS) entry which is preliminary data.</text>
</comment>
<dbReference type="EMBL" id="NHYE01001003">
    <property type="protein sequence ID" value="PPR00519.1"/>
    <property type="molecule type" value="Genomic_DNA"/>
</dbReference>
<evidence type="ECO:0000313" key="6">
    <source>
        <dbReference type="Proteomes" id="UP000284706"/>
    </source>
</evidence>
<evidence type="ECO:0000313" key="5">
    <source>
        <dbReference type="EMBL" id="PPR00519.1"/>
    </source>
</evidence>
<feature type="compositionally biased region" description="Low complexity" evidence="3">
    <location>
        <begin position="665"/>
        <end position="694"/>
    </location>
</feature>
<feature type="domain" description="ENTH" evidence="4">
    <location>
        <begin position="1"/>
        <end position="126"/>
    </location>
</feature>
<feature type="compositionally biased region" description="Basic and acidic residues" evidence="3">
    <location>
        <begin position="324"/>
        <end position="333"/>
    </location>
</feature>
<dbReference type="GO" id="GO:0005905">
    <property type="term" value="C:clathrin-coated pit"/>
    <property type="evidence" value="ECO:0007669"/>
    <property type="project" value="TreeGrafter"/>
</dbReference>
<feature type="compositionally biased region" description="Low complexity" evidence="3">
    <location>
        <begin position="864"/>
        <end position="876"/>
    </location>
</feature>
<feature type="compositionally biased region" description="Low complexity" evidence="3">
    <location>
        <begin position="599"/>
        <end position="621"/>
    </location>
</feature>
<reference evidence="5 6" key="1">
    <citation type="journal article" date="2018" name="Evol. Lett.">
        <title>Horizontal gene cluster transfer increased hallucinogenic mushroom diversity.</title>
        <authorList>
            <person name="Reynolds H.T."/>
            <person name="Vijayakumar V."/>
            <person name="Gluck-Thaler E."/>
            <person name="Korotkin H.B."/>
            <person name="Matheny P.B."/>
            <person name="Slot J.C."/>
        </authorList>
    </citation>
    <scope>NUCLEOTIDE SEQUENCE [LARGE SCALE GENOMIC DNA]</scope>
    <source>
        <strain evidence="5 6">SRW20</strain>
    </source>
</reference>
<feature type="compositionally biased region" description="Polar residues" evidence="3">
    <location>
        <begin position="529"/>
        <end position="543"/>
    </location>
</feature>
<evidence type="ECO:0000259" key="4">
    <source>
        <dbReference type="PROSITE" id="PS50942"/>
    </source>
</evidence>
<name>A0A409YBZ5_9AGAR</name>
<dbReference type="AlphaFoldDB" id="A0A409YBZ5"/>
<feature type="region of interest" description="Disordered" evidence="3">
    <location>
        <begin position="130"/>
        <end position="166"/>
    </location>
</feature>
<feature type="compositionally biased region" description="Basic and acidic residues" evidence="3">
    <location>
        <begin position="146"/>
        <end position="156"/>
    </location>
</feature>
<feature type="compositionally biased region" description="Low complexity" evidence="3">
    <location>
        <begin position="729"/>
        <end position="760"/>
    </location>
</feature>
<dbReference type="PANTHER" id="PTHR22951:SF5">
    <property type="entry name" value="PHOSPHATIDYLINOSITOL-BINDING CLATHRIN ASSEMBLY PROTEIN LAP"/>
    <property type="match status" value="1"/>
</dbReference>
<feature type="compositionally biased region" description="Polar residues" evidence="3">
    <location>
        <begin position="761"/>
        <end position="772"/>
    </location>
</feature>
<dbReference type="SUPFAM" id="SSF89009">
    <property type="entry name" value="GAT-like domain"/>
    <property type="match status" value="1"/>
</dbReference>
<dbReference type="InParanoid" id="A0A409YBZ5"/>
<dbReference type="GO" id="GO:0032050">
    <property type="term" value="F:clathrin heavy chain binding"/>
    <property type="evidence" value="ECO:0007669"/>
    <property type="project" value="TreeGrafter"/>
</dbReference>
<keyword evidence="6" id="KW-1185">Reference proteome</keyword>
<feature type="compositionally biased region" description="Low complexity" evidence="3">
    <location>
        <begin position="563"/>
        <end position="577"/>
    </location>
</feature>
<feature type="region of interest" description="Disordered" evidence="3">
    <location>
        <begin position="324"/>
        <end position="378"/>
    </location>
</feature>
<accession>A0A409YBZ5</accession>
<feature type="compositionally biased region" description="Polar residues" evidence="3">
    <location>
        <begin position="334"/>
        <end position="359"/>
    </location>
</feature>
<dbReference type="OrthoDB" id="44015at2759"/>
<organism evidence="5 6">
    <name type="scientific">Gymnopilus dilepis</name>
    <dbReference type="NCBI Taxonomy" id="231916"/>
    <lineage>
        <taxon>Eukaryota</taxon>
        <taxon>Fungi</taxon>
        <taxon>Dikarya</taxon>
        <taxon>Basidiomycota</taxon>
        <taxon>Agaricomycotina</taxon>
        <taxon>Agaricomycetes</taxon>
        <taxon>Agaricomycetidae</taxon>
        <taxon>Agaricales</taxon>
        <taxon>Agaricineae</taxon>
        <taxon>Hymenogastraceae</taxon>
        <taxon>Gymnopilus</taxon>
    </lineage>
</organism>
<dbReference type="GO" id="GO:0005546">
    <property type="term" value="F:phosphatidylinositol-4,5-bisphosphate binding"/>
    <property type="evidence" value="ECO:0007669"/>
    <property type="project" value="TreeGrafter"/>
</dbReference>
<comment type="subcellular location">
    <subcellularLocation>
        <location evidence="1">Cytoplasm</location>
    </subcellularLocation>
</comment>
<dbReference type="GO" id="GO:0072583">
    <property type="term" value="P:clathrin-dependent endocytosis"/>
    <property type="evidence" value="ECO:0007669"/>
    <property type="project" value="InterPro"/>
</dbReference>
<dbReference type="GO" id="GO:0005545">
    <property type="term" value="F:1-phosphatidylinositol binding"/>
    <property type="evidence" value="ECO:0007669"/>
    <property type="project" value="InterPro"/>
</dbReference>
<dbReference type="InterPro" id="IPR014712">
    <property type="entry name" value="ANTH_dom_sf"/>
</dbReference>
<feature type="compositionally biased region" description="Polar residues" evidence="3">
    <location>
        <begin position="877"/>
        <end position="889"/>
    </location>
</feature>
<dbReference type="InterPro" id="IPR008942">
    <property type="entry name" value="ENTH_VHS"/>
</dbReference>
<sequence>MSSFDKIVKLACKPKAAPPKAKYIDPIIAATWSDDGAVHDVCKALAPRLREPNAIVAFKALIVLHTMIRNGATDNVLSYLSSSEVLRLRNISANNWEGYVAPQNLQNYALYLDSRIRAYKDLKHDAIKVQAENNRDMRNSQSIEEDGYRSRKDRSTKPAASAPSRSKTIMGRKLRSMTVEKGLLRETKAVHNMIDALVECRFYLDDLEDELTITALRMLVKDLLILFQAGNEGIINVLVPLTRLPTEHYFEMSHVDASEALKIYRHFCKQTEYVVEYLGVAKKLQNLLNVPIPNLRHAPVSLASALQEYLDDPNFEQNRIEYRTSKEAAERGTKPSTNGAQSSSSATTDGKDGSTTTPKVTFAESSKDGASKTTTPGNKDVLDFFSAIEEEQPTIFNPQTNSPNVAYFQQQAASNPFAQMAAGQPFLQQQPTIAVQPTGFIVPQQTAVPQQQSNPFGQFLTPQAAQPTGHRPFSSYLQAQPTGMVPQQPQQTGFLQPQATGVNPFRQSMLVPQSTGMALFGVANPQGQLNGSQLQAPPVNQNFGLGVQPTPAGASAGPMQPFAPSASAGPSANPQGGISASPFAAPKPSFGNAPAFTNTPARPASTPLTSTSSALSSTPQPVKTHQTGTKNPFGPISTAPSPPVPKPPTLSELASMSFSNPNTSQFNQANQGQASQQPQPAQQQQPQQTGFNGFSFTNSSLNPGGTDMSSVASSFSFANAFNPVATTKTGTESLLSSQNTSTTSTTSTFSDSLFSSSVSTQPTGATATSSAPSLPPIKSHLTGFTGLKPFKPSSSFGASLLESLPPIPGSGPTTPAITGLPSSNATNPTTSSNAQPSPSISTPQNGTAQNGAGPTGNLSFLNNPPSGFSGSTTSPPASNLSFLNSQPTGTTGGFGNAPTGTTSGNLSFLNSQPTGATGAFGGPSFGSKLGVGLRPQMTGGGSANPFRASMAAGALPSFGTSTSTPFPGNPGAFGTSQPFAPGMFGAQPQQQSQQQNTNSLI</sequence>
<dbReference type="InterPro" id="IPR011417">
    <property type="entry name" value="ANTH_dom"/>
</dbReference>
<feature type="region of interest" description="Disordered" evidence="3">
    <location>
        <begin position="729"/>
        <end position="776"/>
    </location>
</feature>
<dbReference type="FunFam" id="1.25.40.90:FF:000036">
    <property type="entry name" value="Unplaced genomic scaffold supercont1.4, whole genome shotgun sequence"/>
    <property type="match status" value="1"/>
</dbReference>
<feature type="region of interest" description="Disordered" evidence="3">
    <location>
        <begin position="959"/>
        <end position="1001"/>
    </location>
</feature>
<dbReference type="FunFam" id="1.20.58.150:FF:000004">
    <property type="entry name" value="ENTH domain protein"/>
    <property type="match status" value="1"/>
</dbReference>
<feature type="compositionally biased region" description="Polar residues" evidence="3">
    <location>
        <begin position="652"/>
        <end position="664"/>
    </location>
</feature>
<feature type="region of interest" description="Disordered" evidence="3">
    <location>
        <begin position="801"/>
        <end position="921"/>
    </location>
</feature>
<dbReference type="GO" id="GO:0006900">
    <property type="term" value="P:vesicle budding from membrane"/>
    <property type="evidence" value="ECO:0007669"/>
    <property type="project" value="TreeGrafter"/>
</dbReference>
<feature type="compositionally biased region" description="Low complexity" evidence="3">
    <location>
        <begin position="821"/>
        <end position="834"/>
    </location>
</feature>
<dbReference type="Proteomes" id="UP000284706">
    <property type="component" value="Unassembled WGS sequence"/>
</dbReference>
<dbReference type="GO" id="GO:0048268">
    <property type="term" value="P:clathrin coat assembly"/>
    <property type="evidence" value="ECO:0007669"/>
    <property type="project" value="InterPro"/>
</dbReference>
<evidence type="ECO:0000256" key="2">
    <source>
        <dbReference type="ARBA" id="ARBA00022490"/>
    </source>
</evidence>
<dbReference type="Pfam" id="PF07651">
    <property type="entry name" value="ANTH"/>
    <property type="match status" value="1"/>
</dbReference>
<keyword evidence="2" id="KW-0963">Cytoplasm</keyword>
<dbReference type="STRING" id="231916.A0A409YBZ5"/>
<gene>
    <name evidence="5" type="ORF">CVT26_009905</name>
</gene>
<dbReference type="InterPro" id="IPR045192">
    <property type="entry name" value="AP180-like"/>
</dbReference>
<dbReference type="PROSITE" id="PS50942">
    <property type="entry name" value="ENTH"/>
    <property type="match status" value="1"/>
</dbReference>
<protein>
    <recommendedName>
        <fullName evidence="4">ENTH domain-containing protein</fullName>
    </recommendedName>
</protein>
<dbReference type="CDD" id="cd16988">
    <property type="entry name" value="ANTH_N_YAP180"/>
    <property type="match status" value="1"/>
</dbReference>
<dbReference type="PANTHER" id="PTHR22951">
    <property type="entry name" value="CLATHRIN ASSEMBLY PROTEIN"/>
    <property type="match status" value="1"/>
</dbReference>
<proteinExistence type="predicted"/>
<dbReference type="SUPFAM" id="SSF48464">
    <property type="entry name" value="ENTH/VHS domain"/>
    <property type="match status" value="1"/>
</dbReference>
<dbReference type="GO" id="GO:0000149">
    <property type="term" value="F:SNARE binding"/>
    <property type="evidence" value="ECO:0007669"/>
    <property type="project" value="TreeGrafter"/>
</dbReference>
<dbReference type="Gene3D" id="1.20.58.150">
    <property type="entry name" value="ANTH domain"/>
    <property type="match status" value="1"/>
</dbReference>